<evidence type="ECO:0000256" key="4">
    <source>
        <dbReference type="ARBA" id="ARBA00022964"/>
    </source>
</evidence>
<keyword evidence="9" id="KW-1185">Reference proteome</keyword>
<dbReference type="InterPro" id="IPR042098">
    <property type="entry name" value="TauD-like_sf"/>
</dbReference>
<dbReference type="PANTHER" id="PTHR30468:SF5">
    <property type="entry name" value="ALPHA-KETOGLUTARATE-DEPENDENT SULFATE ESTER DIOXYGENASE"/>
    <property type="match status" value="1"/>
</dbReference>
<evidence type="ECO:0000256" key="1">
    <source>
        <dbReference type="ARBA" id="ARBA00001954"/>
    </source>
</evidence>
<organism evidence="8 9">
    <name type="scientific">Thermohalobaculum xanthum</name>
    <dbReference type="NCBI Taxonomy" id="2753746"/>
    <lineage>
        <taxon>Bacteria</taxon>
        <taxon>Pseudomonadati</taxon>
        <taxon>Pseudomonadota</taxon>
        <taxon>Alphaproteobacteria</taxon>
        <taxon>Rhodobacterales</taxon>
        <taxon>Paracoccaceae</taxon>
        <taxon>Thermohalobaculum</taxon>
    </lineage>
</organism>
<evidence type="ECO:0000259" key="7">
    <source>
        <dbReference type="Pfam" id="PF02668"/>
    </source>
</evidence>
<gene>
    <name evidence="8" type="ORF">H0I76_12175</name>
</gene>
<accession>A0A8J7M7E5</accession>
<dbReference type="GO" id="GO:0005737">
    <property type="term" value="C:cytoplasm"/>
    <property type="evidence" value="ECO:0007669"/>
    <property type="project" value="TreeGrafter"/>
</dbReference>
<name>A0A8J7M7E5_9RHOB</name>
<dbReference type="AlphaFoldDB" id="A0A8J7M7E5"/>
<feature type="domain" description="TauD/TfdA-like" evidence="7">
    <location>
        <begin position="6"/>
        <end position="274"/>
    </location>
</feature>
<protein>
    <submittedName>
        <fullName evidence="8">TauD/TfdA family dioxygenase</fullName>
    </submittedName>
</protein>
<proteinExistence type="inferred from homology"/>
<dbReference type="Pfam" id="PF02668">
    <property type="entry name" value="TauD"/>
    <property type="match status" value="1"/>
</dbReference>
<evidence type="ECO:0000313" key="8">
    <source>
        <dbReference type="EMBL" id="MBK0399949.1"/>
    </source>
</evidence>
<dbReference type="GO" id="GO:0046872">
    <property type="term" value="F:metal ion binding"/>
    <property type="evidence" value="ECO:0007669"/>
    <property type="project" value="UniProtKB-KW"/>
</dbReference>
<keyword evidence="4 8" id="KW-0223">Dioxygenase</keyword>
<reference evidence="8" key="1">
    <citation type="submission" date="2020-12" db="EMBL/GenBank/DDBJ databases">
        <title>Bacterial taxonomy.</title>
        <authorList>
            <person name="Pan X."/>
        </authorList>
    </citation>
    <scope>NUCLEOTIDE SEQUENCE</scope>
    <source>
        <strain evidence="8">M0105</strain>
    </source>
</reference>
<evidence type="ECO:0000256" key="5">
    <source>
        <dbReference type="ARBA" id="ARBA00023002"/>
    </source>
</evidence>
<evidence type="ECO:0000256" key="3">
    <source>
        <dbReference type="ARBA" id="ARBA00022723"/>
    </source>
</evidence>
<dbReference type="EMBL" id="JAEHHL010000007">
    <property type="protein sequence ID" value="MBK0399949.1"/>
    <property type="molecule type" value="Genomic_DNA"/>
</dbReference>
<keyword evidence="6" id="KW-0408">Iron</keyword>
<evidence type="ECO:0000313" key="9">
    <source>
        <dbReference type="Proteomes" id="UP000655420"/>
    </source>
</evidence>
<dbReference type="Proteomes" id="UP000655420">
    <property type="component" value="Unassembled WGS sequence"/>
</dbReference>
<dbReference type="InterPro" id="IPR003819">
    <property type="entry name" value="TauD/TfdA-like"/>
</dbReference>
<dbReference type="Gene3D" id="3.60.130.10">
    <property type="entry name" value="Clavaminate synthase-like"/>
    <property type="match status" value="1"/>
</dbReference>
<dbReference type="InterPro" id="IPR051323">
    <property type="entry name" value="AtsK-like"/>
</dbReference>
<evidence type="ECO:0000256" key="6">
    <source>
        <dbReference type="ARBA" id="ARBA00023004"/>
    </source>
</evidence>
<sequence length="285" mass="31320">MLRELPVTGTIGAEIEGVDLKQPISGDLAQSLRAALARHQVIFFRGQSLDIAAQKRLTAAFGPPMTLPYVKPVEGEPEVIRVLKEADEGGGVFGGDWHADFSFLERPPAGSILSGEVIPPFGGDTVWAGQAAAWEALPEALKTLLRGRDAIHVGKPYGVRWAPPAETRTGRSIEMSRGDPSADQERRHPAVIVNPVTGREALFLNPLYVSHLDGLSEEESRPLLAQVQAHTIRPEFCVRFRWSPGAVAVWDNLFTQHYAVNDYHGHRRLMWRTTFAGPDPRDLAS</sequence>
<dbReference type="SUPFAM" id="SSF51197">
    <property type="entry name" value="Clavaminate synthase-like"/>
    <property type="match status" value="1"/>
</dbReference>
<dbReference type="PANTHER" id="PTHR30468">
    <property type="entry name" value="ALPHA-KETOGLUTARATE-DEPENDENT SULFONATE DIOXYGENASE"/>
    <property type="match status" value="1"/>
</dbReference>
<evidence type="ECO:0000256" key="2">
    <source>
        <dbReference type="ARBA" id="ARBA00005896"/>
    </source>
</evidence>
<comment type="caution">
    <text evidence="8">The sequence shown here is derived from an EMBL/GenBank/DDBJ whole genome shotgun (WGS) entry which is preliminary data.</text>
</comment>
<dbReference type="GO" id="GO:0016706">
    <property type="term" value="F:2-oxoglutarate-dependent dioxygenase activity"/>
    <property type="evidence" value="ECO:0007669"/>
    <property type="project" value="TreeGrafter"/>
</dbReference>
<comment type="cofactor">
    <cofactor evidence="1">
        <name>Fe(2+)</name>
        <dbReference type="ChEBI" id="CHEBI:29033"/>
    </cofactor>
</comment>
<keyword evidence="5" id="KW-0560">Oxidoreductase</keyword>
<comment type="similarity">
    <text evidence="2">Belongs to the TfdA dioxygenase family.</text>
</comment>
<dbReference type="RefSeq" id="WP_200610166.1">
    <property type="nucleotide sequence ID" value="NZ_JAEHHL010000007.1"/>
</dbReference>
<keyword evidence="3" id="KW-0479">Metal-binding</keyword>